<dbReference type="Proteomes" id="UP000310016">
    <property type="component" value="Unassembled WGS sequence"/>
</dbReference>
<dbReference type="Pfam" id="PF03641">
    <property type="entry name" value="Lysine_decarbox"/>
    <property type="match status" value="1"/>
</dbReference>
<dbReference type="GO" id="GO:0008714">
    <property type="term" value="F:AMP nucleosidase activity"/>
    <property type="evidence" value="ECO:0007669"/>
    <property type="project" value="UniProtKB-EC"/>
</dbReference>
<sequence>MQKVVVFCGARHGTDPIHTHAARAMGAALAASGRALVYGGGHVGLMGELADGVLDAGGQAIGVIPHFMVERELAHGGLTELVVVDSMHTRKARMAELGDAFIAMPGGFGTLDELFEILTWAQIGLHGKPVGLLNTAGYFDTLLAFMRNAANLGFVNPVEVERLVLASDPARLLDALAAIPVSDAHWRRGELFERG</sequence>
<dbReference type="PANTHER" id="PTHR31223:SF70">
    <property type="entry name" value="LOG FAMILY PROTEIN YJL055W"/>
    <property type="match status" value="1"/>
</dbReference>
<protein>
    <recommendedName>
        <fullName evidence="3">Cytokinin riboside 5'-monophosphate phosphoribohydrolase</fullName>
        <ecNumber evidence="3">3.2.2.n1</ecNumber>
    </recommendedName>
</protein>
<comment type="caution">
    <text evidence="4">The sequence shown here is derived from an EMBL/GenBank/DDBJ whole genome shotgun (WGS) entry which is preliminary data.</text>
</comment>
<dbReference type="SUPFAM" id="SSF102405">
    <property type="entry name" value="MCP/YpsA-like"/>
    <property type="match status" value="1"/>
</dbReference>
<dbReference type="GO" id="GO:0009691">
    <property type="term" value="P:cytokinin biosynthetic process"/>
    <property type="evidence" value="ECO:0007669"/>
    <property type="project" value="UniProtKB-UniRule"/>
</dbReference>
<dbReference type="NCBIfam" id="TIGR00730">
    <property type="entry name" value="Rossman fold protein, TIGR00730 family"/>
    <property type="match status" value="1"/>
</dbReference>
<keyword evidence="5" id="KW-1185">Reference proteome</keyword>
<gene>
    <name evidence="4" type="ORF">FAZ21_09510</name>
</gene>
<reference evidence="4 5" key="1">
    <citation type="submission" date="2019-04" db="EMBL/GenBank/DDBJ databases">
        <title>Chitiniphilus eburnea sp. nov., a novel chitinolytic bacterium isolated from aquaculture sludge.</title>
        <authorList>
            <person name="Sheng M."/>
        </authorList>
    </citation>
    <scope>NUCLEOTIDE SEQUENCE [LARGE SCALE GENOMIC DNA]</scope>
    <source>
        <strain evidence="4 5">HX-2-15</strain>
    </source>
</reference>
<dbReference type="RefSeq" id="WP_136773208.1">
    <property type="nucleotide sequence ID" value="NZ_CP156074.1"/>
</dbReference>
<comment type="catalytic activity">
    <reaction evidence="1">
        <text>AMP + H2O = D-ribose 5-phosphate + adenine</text>
        <dbReference type="Rhea" id="RHEA:20129"/>
        <dbReference type="ChEBI" id="CHEBI:15377"/>
        <dbReference type="ChEBI" id="CHEBI:16708"/>
        <dbReference type="ChEBI" id="CHEBI:78346"/>
        <dbReference type="ChEBI" id="CHEBI:456215"/>
        <dbReference type="EC" id="3.2.2.4"/>
    </reaction>
</comment>
<evidence type="ECO:0000313" key="4">
    <source>
        <dbReference type="EMBL" id="TJZ73846.1"/>
    </source>
</evidence>
<organism evidence="4 5">
    <name type="scientific">Chitiniphilus eburneus</name>
    <dbReference type="NCBI Taxonomy" id="2571148"/>
    <lineage>
        <taxon>Bacteria</taxon>
        <taxon>Pseudomonadati</taxon>
        <taxon>Pseudomonadota</taxon>
        <taxon>Betaproteobacteria</taxon>
        <taxon>Neisseriales</taxon>
        <taxon>Chitinibacteraceae</taxon>
        <taxon>Chitiniphilus</taxon>
    </lineage>
</organism>
<dbReference type="PANTHER" id="PTHR31223">
    <property type="entry name" value="LOG FAMILY PROTEIN YJL055W"/>
    <property type="match status" value="1"/>
</dbReference>
<dbReference type="EMBL" id="SUMF01000008">
    <property type="protein sequence ID" value="TJZ73846.1"/>
    <property type="molecule type" value="Genomic_DNA"/>
</dbReference>
<evidence type="ECO:0000256" key="2">
    <source>
        <dbReference type="ARBA" id="ARBA00006763"/>
    </source>
</evidence>
<dbReference type="GO" id="GO:0005829">
    <property type="term" value="C:cytosol"/>
    <property type="evidence" value="ECO:0007669"/>
    <property type="project" value="TreeGrafter"/>
</dbReference>
<evidence type="ECO:0000313" key="5">
    <source>
        <dbReference type="Proteomes" id="UP000310016"/>
    </source>
</evidence>
<dbReference type="InterPro" id="IPR005269">
    <property type="entry name" value="LOG"/>
</dbReference>
<dbReference type="InterPro" id="IPR031100">
    <property type="entry name" value="LOG_fam"/>
</dbReference>
<name>A0A4U0PYW7_9NEIS</name>
<dbReference type="OrthoDB" id="9801098at2"/>
<keyword evidence="3" id="KW-0203">Cytokinin biosynthesis</keyword>
<keyword evidence="3" id="KW-0378">Hydrolase</keyword>
<dbReference type="EC" id="3.2.2.n1" evidence="3"/>
<comment type="similarity">
    <text evidence="2 3">Belongs to the LOG family.</text>
</comment>
<evidence type="ECO:0000256" key="3">
    <source>
        <dbReference type="RuleBase" id="RU363015"/>
    </source>
</evidence>
<dbReference type="Gene3D" id="3.40.50.450">
    <property type="match status" value="1"/>
</dbReference>
<evidence type="ECO:0000256" key="1">
    <source>
        <dbReference type="ARBA" id="ARBA00000274"/>
    </source>
</evidence>
<dbReference type="AlphaFoldDB" id="A0A4U0PYW7"/>
<proteinExistence type="inferred from homology"/>
<accession>A0A4U0PYW7</accession>